<evidence type="ECO:0000256" key="3">
    <source>
        <dbReference type="ARBA" id="ARBA00022723"/>
    </source>
</evidence>
<keyword evidence="3" id="KW-0479">Metal-binding</keyword>
<dbReference type="Pfam" id="PF00753">
    <property type="entry name" value="Lactamase_B"/>
    <property type="match status" value="1"/>
</dbReference>
<evidence type="ECO:0000256" key="2">
    <source>
        <dbReference type="ARBA" id="ARBA00007749"/>
    </source>
</evidence>
<dbReference type="CDD" id="cd07729">
    <property type="entry name" value="AHL_lactonase_MBL-fold"/>
    <property type="match status" value="1"/>
</dbReference>
<dbReference type="RefSeq" id="WP_301220307.1">
    <property type="nucleotide sequence ID" value="NZ_JAROCB010000005.1"/>
</dbReference>
<feature type="domain" description="Metallo-beta-lactamase" evidence="6">
    <location>
        <begin position="28"/>
        <end position="200"/>
    </location>
</feature>
<dbReference type="InterPro" id="IPR001279">
    <property type="entry name" value="Metallo-B-lactamas"/>
</dbReference>
<dbReference type="PANTHER" id="PTHR42978:SF7">
    <property type="entry name" value="METALLO-HYDROLASE RV2300C-RELATED"/>
    <property type="match status" value="1"/>
</dbReference>
<evidence type="ECO:0000256" key="5">
    <source>
        <dbReference type="ARBA" id="ARBA00022833"/>
    </source>
</evidence>
<accession>A0ABT8J1L7</accession>
<name>A0ABT8J1L7_9MICO</name>
<comment type="caution">
    <text evidence="7">The sequence shown here is derived from an EMBL/GenBank/DDBJ whole genome shotgun (WGS) entry which is preliminary data.</text>
</comment>
<dbReference type="Gene3D" id="3.60.15.10">
    <property type="entry name" value="Ribonuclease Z/Hydroxyacylglutathione hydrolase-like"/>
    <property type="match status" value="1"/>
</dbReference>
<dbReference type="SMART" id="SM00849">
    <property type="entry name" value="Lactamase_B"/>
    <property type="match status" value="1"/>
</dbReference>
<evidence type="ECO:0000313" key="7">
    <source>
        <dbReference type="EMBL" id="MDN4598962.1"/>
    </source>
</evidence>
<dbReference type="PANTHER" id="PTHR42978">
    <property type="entry name" value="QUORUM-QUENCHING LACTONASE YTNP-RELATED-RELATED"/>
    <property type="match status" value="1"/>
</dbReference>
<dbReference type="EMBL" id="JAROCB010000005">
    <property type="protein sequence ID" value="MDN4598962.1"/>
    <property type="molecule type" value="Genomic_DNA"/>
</dbReference>
<keyword evidence="4" id="KW-0378">Hydrolase</keyword>
<protein>
    <submittedName>
        <fullName evidence="7">N-acyl homoserine lactonase family protein</fullName>
    </submittedName>
</protein>
<dbReference type="Proteomes" id="UP001174210">
    <property type="component" value="Unassembled WGS sequence"/>
</dbReference>
<evidence type="ECO:0000313" key="8">
    <source>
        <dbReference type="Proteomes" id="UP001174210"/>
    </source>
</evidence>
<keyword evidence="8" id="KW-1185">Reference proteome</keyword>
<evidence type="ECO:0000256" key="4">
    <source>
        <dbReference type="ARBA" id="ARBA00022801"/>
    </source>
</evidence>
<sequence length="211" mass="23022">MTDSERPAHPTITRLRVGDLQAGDERLPINVHVIDHPEARILVDTGLTRTHPAVEDMDPRFQPLDELPGFDPGSVDIVVNTHLHFDHVGGNHLFAGRPIYVQRAEYREAHAGEYTILDWVDAPGVEYTLVDGELELLPGVRLLPAPGHSSGSQIVVVETANGPAVICGDSAVFFGELDDPATEAQHLIRSLDPTEVWLAHQDAPWPPPSLG</sequence>
<evidence type="ECO:0000259" key="6">
    <source>
        <dbReference type="SMART" id="SM00849"/>
    </source>
</evidence>
<reference evidence="7" key="1">
    <citation type="submission" date="2023-03" db="EMBL/GenBank/DDBJ databases">
        <title>MT1 and MT2 Draft Genomes of Novel Species.</title>
        <authorList>
            <person name="Venkateswaran K."/>
        </authorList>
    </citation>
    <scope>NUCLEOTIDE SEQUENCE</scope>
    <source>
        <strain evidence="7">F6_8S_P_1A</strain>
    </source>
</reference>
<keyword evidence="5" id="KW-0862">Zinc</keyword>
<dbReference type="InterPro" id="IPR036866">
    <property type="entry name" value="RibonucZ/Hydroxyglut_hydro"/>
</dbReference>
<comment type="cofactor">
    <cofactor evidence="1">
        <name>Zn(2+)</name>
        <dbReference type="ChEBI" id="CHEBI:29105"/>
    </cofactor>
</comment>
<gene>
    <name evidence="7" type="ORF">P5G59_17560</name>
</gene>
<comment type="similarity">
    <text evidence="2">Belongs to the metallo-beta-lactamase superfamily.</text>
</comment>
<dbReference type="SUPFAM" id="SSF56281">
    <property type="entry name" value="Metallo-hydrolase/oxidoreductase"/>
    <property type="match status" value="1"/>
</dbReference>
<proteinExistence type="inferred from homology"/>
<dbReference type="InterPro" id="IPR051013">
    <property type="entry name" value="MBL_superfamily_lactonases"/>
</dbReference>
<evidence type="ECO:0000256" key="1">
    <source>
        <dbReference type="ARBA" id="ARBA00001947"/>
    </source>
</evidence>
<organism evidence="7 8">
    <name type="scientific">Leifsonia virtsii</name>
    <dbReference type="NCBI Taxonomy" id="3035915"/>
    <lineage>
        <taxon>Bacteria</taxon>
        <taxon>Bacillati</taxon>
        <taxon>Actinomycetota</taxon>
        <taxon>Actinomycetes</taxon>
        <taxon>Micrococcales</taxon>
        <taxon>Microbacteriaceae</taxon>
        <taxon>Leifsonia</taxon>
    </lineage>
</organism>